<proteinExistence type="predicted"/>
<reference evidence="1 2" key="1">
    <citation type="journal article" date="2022" name="Front. Cell. Infect. Microbiol.">
        <title>The Genomes of Two Strains of Taenia crassiceps the Animal Model for the Study of Human Cysticercosis.</title>
        <authorList>
            <person name="Bobes R.J."/>
            <person name="Estrada K."/>
            <person name="Rios-Valencia D.G."/>
            <person name="Calderon-Gallegos A."/>
            <person name="de la Torre P."/>
            <person name="Carrero J.C."/>
            <person name="Sanchez-Flores A."/>
            <person name="Laclette J.P."/>
        </authorList>
    </citation>
    <scope>NUCLEOTIDE SEQUENCE [LARGE SCALE GENOMIC DNA]</scope>
    <source>
        <strain evidence="1">WFUcys</strain>
    </source>
</reference>
<dbReference type="EMBL" id="JAKROA010000009">
    <property type="protein sequence ID" value="KAL5105123.1"/>
    <property type="molecule type" value="Genomic_DNA"/>
</dbReference>
<gene>
    <name evidence="1" type="ORF">TcWFU_002437</name>
</gene>
<sequence length="98" mass="11729">MRVVWLWPLVEKQLAANHVEYRRSNVGRRQTIRPWFECLDARMPEQTNDNNVQLQGLGEARRELTLRSRRWLCMHLGSHRLHCIYKHFLTSQCTNSLA</sequence>
<evidence type="ECO:0000313" key="2">
    <source>
        <dbReference type="Proteomes" id="UP001651158"/>
    </source>
</evidence>
<name>A0ABR4Q627_9CEST</name>
<accession>A0ABR4Q627</accession>
<organism evidence="1 2">
    <name type="scientific">Taenia crassiceps</name>
    <dbReference type="NCBI Taxonomy" id="6207"/>
    <lineage>
        <taxon>Eukaryota</taxon>
        <taxon>Metazoa</taxon>
        <taxon>Spiralia</taxon>
        <taxon>Lophotrochozoa</taxon>
        <taxon>Platyhelminthes</taxon>
        <taxon>Cestoda</taxon>
        <taxon>Eucestoda</taxon>
        <taxon>Cyclophyllidea</taxon>
        <taxon>Taeniidae</taxon>
        <taxon>Taenia</taxon>
    </lineage>
</organism>
<protein>
    <submittedName>
        <fullName evidence="1">Uncharacterized protein</fullName>
    </submittedName>
</protein>
<dbReference type="Proteomes" id="UP001651158">
    <property type="component" value="Unassembled WGS sequence"/>
</dbReference>
<comment type="caution">
    <text evidence="1">The sequence shown here is derived from an EMBL/GenBank/DDBJ whole genome shotgun (WGS) entry which is preliminary data.</text>
</comment>
<keyword evidence="2" id="KW-1185">Reference proteome</keyword>
<evidence type="ECO:0000313" key="1">
    <source>
        <dbReference type="EMBL" id="KAL5105123.1"/>
    </source>
</evidence>